<dbReference type="Gene3D" id="3.30.200.20">
    <property type="entry name" value="Phosphorylase Kinase, domain 1"/>
    <property type="match status" value="1"/>
</dbReference>
<reference evidence="10" key="1">
    <citation type="journal article" date="2020" name="Nat. Commun.">
        <title>Large-scale genome sequencing of mycorrhizal fungi provides insights into the early evolution of symbiotic traits.</title>
        <authorList>
            <person name="Miyauchi S."/>
            <person name="Kiss E."/>
            <person name="Kuo A."/>
            <person name="Drula E."/>
            <person name="Kohler A."/>
            <person name="Sanchez-Garcia M."/>
            <person name="Morin E."/>
            <person name="Andreopoulos B."/>
            <person name="Barry K.W."/>
            <person name="Bonito G."/>
            <person name="Buee M."/>
            <person name="Carver A."/>
            <person name="Chen C."/>
            <person name="Cichocki N."/>
            <person name="Clum A."/>
            <person name="Culley D."/>
            <person name="Crous P.W."/>
            <person name="Fauchery L."/>
            <person name="Girlanda M."/>
            <person name="Hayes R.D."/>
            <person name="Keri Z."/>
            <person name="LaButti K."/>
            <person name="Lipzen A."/>
            <person name="Lombard V."/>
            <person name="Magnuson J."/>
            <person name="Maillard F."/>
            <person name="Murat C."/>
            <person name="Nolan M."/>
            <person name="Ohm R.A."/>
            <person name="Pangilinan J."/>
            <person name="Pereira M.F."/>
            <person name="Perotto S."/>
            <person name="Peter M."/>
            <person name="Pfister S."/>
            <person name="Riley R."/>
            <person name="Sitrit Y."/>
            <person name="Stielow J.B."/>
            <person name="Szollosi G."/>
            <person name="Zifcakova L."/>
            <person name="Stursova M."/>
            <person name="Spatafora J.W."/>
            <person name="Tedersoo L."/>
            <person name="Vaario L.M."/>
            <person name="Yamada A."/>
            <person name="Yan M."/>
            <person name="Wang P."/>
            <person name="Xu J."/>
            <person name="Bruns T."/>
            <person name="Baldrian P."/>
            <person name="Vilgalys R."/>
            <person name="Dunand C."/>
            <person name="Henrissat B."/>
            <person name="Grigoriev I.V."/>
            <person name="Hibbett D."/>
            <person name="Nagy L.G."/>
            <person name="Martin F.M."/>
        </authorList>
    </citation>
    <scope>NUCLEOTIDE SEQUENCE</scope>
    <source>
        <strain evidence="10">UH-Tt-Lm1</strain>
    </source>
</reference>
<evidence type="ECO:0000256" key="7">
    <source>
        <dbReference type="RuleBase" id="RU000304"/>
    </source>
</evidence>
<dbReference type="GO" id="GO:0000776">
    <property type="term" value="C:kinetochore"/>
    <property type="evidence" value="ECO:0007669"/>
    <property type="project" value="TreeGrafter"/>
</dbReference>
<dbReference type="SUPFAM" id="SSF56112">
    <property type="entry name" value="Protein kinase-like (PK-like)"/>
    <property type="match status" value="1"/>
</dbReference>
<reference evidence="10" key="2">
    <citation type="submission" date="2020-11" db="EMBL/GenBank/DDBJ databases">
        <authorList>
            <consortium name="DOE Joint Genome Institute"/>
            <person name="Kuo A."/>
            <person name="Miyauchi S."/>
            <person name="Kiss E."/>
            <person name="Drula E."/>
            <person name="Kohler A."/>
            <person name="Sanchez-Garcia M."/>
            <person name="Andreopoulos B."/>
            <person name="Barry K.W."/>
            <person name="Bonito G."/>
            <person name="Buee M."/>
            <person name="Carver A."/>
            <person name="Chen C."/>
            <person name="Cichocki N."/>
            <person name="Clum A."/>
            <person name="Culley D."/>
            <person name="Crous P.W."/>
            <person name="Fauchery L."/>
            <person name="Girlanda M."/>
            <person name="Hayes R."/>
            <person name="Keri Z."/>
            <person name="Labutti K."/>
            <person name="Lipzen A."/>
            <person name="Lombard V."/>
            <person name="Magnuson J."/>
            <person name="Maillard F."/>
            <person name="Morin E."/>
            <person name="Murat C."/>
            <person name="Nolan M."/>
            <person name="Ohm R."/>
            <person name="Pangilinan J."/>
            <person name="Pereira M."/>
            <person name="Perotto S."/>
            <person name="Peter M."/>
            <person name="Riley R."/>
            <person name="Sitrit Y."/>
            <person name="Stielow B."/>
            <person name="Szollosi G."/>
            <person name="Zifcakova L."/>
            <person name="Stursova M."/>
            <person name="Spatafora J.W."/>
            <person name="Tedersoo L."/>
            <person name="Vaario L.-M."/>
            <person name="Yamada A."/>
            <person name="Yan M."/>
            <person name="Wang P."/>
            <person name="Xu J."/>
            <person name="Bruns T."/>
            <person name="Baldrian P."/>
            <person name="Vilgalys R."/>
            <person name="Henrissat B."/>
            <person name="Grigoriev I.V."/>
            <person name="Hibbett D."/>
            <person name="Nagy L.G."/>
            <person name="Martin F.M."/>
        </authorList>
    </citation>
    <scope>NUCLEOTIDE SEQUENCE</scope>
    <source>
        <strain evidence="10">UH-Tt-Lm1</strain>
    </source>
</reference>
<dbReference type="PANTHER" id="PTHR22974">
    <property type="entry name" value="MIXED LINEAGE PROTEIN KINASE"/>
    <property type="match status" value="1"/>
</dbReference>
<dbReference type="InterPro" id="IPR027084">
    <property type="entry name" value="Mps1_cat"/>
</dbReference>
<dbReference type="GO" id="GO:0007094">
    <property type="term" value="P:mitotic spindle assembly checkpoint signaling"/>
    <property type="evidence" value="ECO:0007669"/>
    <property type="project" value="TreeGrafter"/>
</dbReference>
<dbReference type="EMBL" id="WIUZ02000025">
    <property type="protein sequence ID" value="KAF9777981.1"/>
    <property type="molecule type" value="Genomic_DNA"/>
</dbReference>
<dbReference type="GO" id="GO:0004674">
    <property type="term" value="F:protein serine/threonine kinase activity"/>
    <property type="evidence" value="ECO:0007669"/>
    <property type="project" value="UniProtKB-KW"/>
</dbReference>
<keyword evidence="5 6" id="KW-0067">ATP-binding</keyword>
<dbReference type="OrthoDB" id="20524at2759"/>
<evidence type="ECO:0000256" key="2">
    <source>
        <dbReference type="ARBA" id="ARBA00022679"/>
    </source>
</evidence>
<keyword evidence="11" id="KW-1185">Reference proteome</keyword>
<evidence type="ECO:0000256" key="8">
    <source>
        <dbReference type="SAM" id="MobiDB-lite"/>
    </source>
</evidence>
<dbReference type="GO" id="GO:0034501">
    <property type="term" value="P:protein localization to kinetochore"/>
    <property type="evidence" value="ECO:0007669"/>
    <property type="project" value="TreeGrafter"/>
</dbReference>
<organism evidence="10 11">
    <name type="scientific">Thelephora terrestris</name>
    <dbReference type="NCBI Taxonomy" id="56493"/>
    <lineage>
        <taxon>Eukaryota</taxon>
        <taxon>Fungi</taxon>
        <taxon>Dikarya</taxon>
        <taxon>Basidiomycota</taxon>
        <taxon>Agaricomycotina</taxon>
        <taxon>Agaricomycetes</taxon>
        <taxon>Thelephorales</taxon>
        <taxon>Thelephoraceae</taxon>
        <taxon>Thelephora</taxon>
    </lineage>
</organism>
<feature type="non-terminal residue" evidence="10">
    <location>
        <position position="383"/>
    </location>
</feature>
<evidence type="ECO:0000259" key="9">
    <source>
        <dbReference type="PROSITE" id="PS50011"/>
    </source>
</evidence>
<sequence>VNRKVYARLDMIGKGGSSRVYKVLSHSNQMYAVKRVSLDRTDQETMSGYMNEISLLKRLEGNHRIIRLIDSEVKAGPDGSKGHLTLVMELGEIDMARLLHDQLKQPLNVVWVAYYWQQMLQAVHVIHEEKIVHSDLKPANFVVVRGQLKLIDFGIANAIANDTTNIHRESHVGTVNYMSPEAIELQEGVRRFKVGRPSDIWSLGCILYQMVYGAPPFHKLGVYQKMRAIPDPEYCIEYPEHATRFESPQKGGDGSPQQNKILDHMTRSVPTVVISTIKRCLDRGPKARATIPDLLENEWLGMRETEVASPPPPPRPETPPKPELGADEAIITPLFMKQLLAYAIQLGRAHPDVDFDDAFLANDGEVGMLLEAWFYQLTDIVPH</sequence>
<dbReference type="AlphaFoldDB" id="A0A9P6H5G9"/>
<dbReference type="GO" id="GO:0004712">
    <property type="term" value="F:protein serine/threonine/tyrosine kinase activity"/>
    <property type="evidence" value="ECO:0007669"/>
    <property type="project" value="TreeGrafter"/>
</dbReference>
<keyword evidence="3 6" id="KW-0547">Nucleotide-binding</keyword>
<evidence type="ECO:0000256" key="1">
    <source>
        <dbReference type="ARBA" id="ARBA00022527"/>
    </source>
</evidence>
<dbReference type="PROSITE" id="PS00107">
    <property type="entry name" value="PROTEIN_KINASE_ATP"/>
    <property type="match status" value="1"/>
</dbReference>
<dbReference type="Pfam" id="PF00069">
    <property type="entry name" value="Pkinase"/>
    <property type="match status" value="1"/>
</dbReference>
<dbReference type="Proteomes" id="UP000736335">
    <property type="component" value="Unassembled WGS sequence"/>
</dbReference>
<dbReference type="InterPro" id="IPR000719">
    <property type="entry name" value="Prot_kinase_dom"/>
</dbReference>
<feature type="region of interest" description="Disordered" evidence="8">
    <location>
        <begin position="303"/>
        <end position="325"/>
    </location>
</feature>
<dbReference type="GO" id="GO:0005634">
    <property type="term" value="C:nucleus"/>
    <property type="evidence" value="ECO:0007669"/>
    <property type="project" value="TreeGrafter"/>
</dbReference>
<feature type="compositionally biased region" description="Pro residues" evidence="8">
    <location>
        <begin position="309"/>
        <end position="322"/>
    </location>
</feature>
<dbReference type="FunFam" id="3.30.200.20:FF:000131">
    <property type="entry name" value="Dual specificity protein kinase TTK"/>
    <property type="match status" value="1"/>
</dbReference>
<evidence type="ECO:0000256" key="3">
    <source>
        <dbReference type="ARBA" id="ARBA00022741"/>
    </source>
</evidence>
<dbReference type="InterPro" id="IPR008271">
    <property type="entry name" value="Ser/Thr_kinase_AS"/>
</dbReference>
<dbReference type="Gene3D" id="1.10.510.10">
    <property type="entry name" value="Transferase(Phosphotransferase) domain 1"/>
    <property type="match status" value="1"/>
</dbReference>
<dbReference type="InterPro" id="IPR017441">
    <property type="entry name" value="Protein_kinase_ATP_BS"/>
</dbReference>
<keyword evidence="4 10" id="KW-0418">Kinase</keyword>
<feature type="domain" description="Protein kinase" evidence="9">
    <location>
        <begin position="6"/>
        <end position="300"/>
    </location>
</feature>
<keyword evidence="2" id="KW-0808">Transferase</keyword>
<dbReference type="PROSITE" id="PS50011">
    <property type="entry name" value="PROTEIN_KINASE_DOM"/>
    <property type="match status" value="1"/>
</dbReference>
<dbReference type="InterPro" id="IPR011009">
    <property type="entry name" value="Kinase-like_dom_sf"/>
</dbReference>
<dbReference type="SMART" id="SM00220">
    <property type="entry name" value="S_TKc"/>
    <property type="match status" value="1"/>
</dbReference>
<dbReference type="FunFam" id="1.10.510.10:FF:000224">
    <property type="entry name" value="serine/threonine-protein kinase mph1 isoform X1"/>
    <property type="match status" value="1"/>
</dbReference>
<dbReference type="CDD" id="cd14131">
    <property type="entry name" value="PKc_Mps1"/>
    <property type="match status" value="1"/>
</dbReference>
<dbReference type="GO" id="GO:0005524">
    <property type="term" value="F:ATP binding"/>
    <property type="evidence" value="ECO:0007669"/>
    <property type="project" value="UniProtKB-UniRule"/>
</dbReference>
<dbReference type="PROSITE" id="PS00108">
    <property type="entry name" value="PROTEIN_KINASE_ST"/>
    <property type="match status" value="1"/>
</dbReference>
<dbReference type="GO" id="GO:0033316">
    <property type="term" value="P:meiotic spindle assembly checkpoint signaling"/>
    <property type="evidence" value="ECO:0007669"/>
    <property type="project" value="TreeGrafter"/>
</dbReference>
<gene>
    <name evidence="10" type="ORF">BJ322DRAFT_1015110</name>
</gene>
<evidence type="ECO:0000313" key="11">
    <source>
        <dbReference type="Proteomes" id="UP000736335"/>
    </source>
</evidence>
<dbReference type="PANTHER" id="PTHR22974:SF21">
    <property type="entry name" value="DUAL SPECIFICITY PROTEIN KINASE TTK"/>
    <property type="match status" value="1"/>
</dbReference>
<protein>
    <submittedName>
        <fullName evidence="10">Kinase-like domain-containing protein</fullName>
    </submittedName>
</protein>
<keyword evidence="1 7" id="KW-0723">Serine/threonine-protein kinase</keyword>
<comment type="similarity">
    <text evidence="7">Belongs to the protein kinase superfamily.</text>
</comment>
<name>A0A9P6H5G9_9AGAM</name>
<dbReference type="GO" id="GO:0098813">
    <property type="term" value="P:nuclear chromosome segregation"/>
    <property type="evidence" value="ECO:0007669"/>
    <property type="project" value="UniProtKB-ARBA"/>
</dbReference>
<proteinExistence type="inferred from homology"/>
<evidence type="ECO:0000313" key="10">
    <source>
        <dbReference type="EMBL" id="KAF9777981.1"/>
    </source>
</evidence>
<feature type="binding site" evidence="6">
    <location>
        <position position="34"/>
    </location>
    <ligand>
        <name>ATP</name>
        <dbReference type="ChEBI" id="CHEBI:30616"/>
    </ligand>
</feature>
<comment type="caution">
    <text evidence="10">The sequence shown here is derived from an EMBL/GenBank/DDBJ whole genome shotgun (WGS) entry which is preliminary data.</text>
</comment>
<evidence type="ECO:0000256" key="6">
    <source>
        <dbReference type="PROSITE-ProRule" id="PRU10141"/>
    </source>
</evidence>
<evidence type="ECO:0000256" key="5">
    <source>
        <dbReference type="ARBA" id="ARBA00022840"/>
    </source>
</evidence>
<accession>A0A9P6H5G9</accession>
<evidence type="ECO:0000256" key="4">
    <source>
        <dbReference type="ARBA" id="ARBA00022777"/>
    </source>
</evidence>